<name>Q651U9_ORYSJ</name>
<evidence type="ECO:0000313" key="3">
    <source>
        <dbReference type="Proteomes" id="UP000000763"/>
    </source>
</evidence>
<proteinExistence type="predicted"/>
<evidence type="ECO:0000256" key="1">
    <source>
        <dbReference type="SAM" id="Phobius"/>
    </source>
</evidence>
<dbReference type="EMBL" id="AP005769">
    <property type="protein sequence ID" value="BAD46418.1"/>
    <property type="molecule type" value="Genomic_DNA"/>
</dbReference>
<gene>
    <name evidence="2" type="primary">OSJNBa0051O02.29</name>
</gene>
<organism evidence="2 3">
    <name type="scientific">Oryza sativa subsp. japonica</name>
    <name type="common">Rice</name>
    <dbReference type="NCBI Taxonomy" id="39947"/>
    <lineage>
        <taxon>Eukaryota</taxon>
        <taxon>Viridiplantae</taxon>
        <taxon>Streptophyta</taxon>
        <taxon>Embryophyta</taxon>
        <taxon>Tracheophyta</taxon>
        <taxon>Spermatophyta</taxon>
        <taxon>Magnoliopsida</taxon>
        <taxon>Liliopsida</taxon>
        <taxon>Poales</taxon>
        <taxon>Poaceae</taxon>
        <taxon>BOP clade</taxon>
        <taxon>Oryzoideae</taxon>
        <taxon>Oryzeae</taxon>
        <taxon>Oryzinae</taxon>
        <taxon>Oryza</taxon>
        <taxon>Oryza sativa</taxon>
    </lineage>
</organism>
<reference evidence="3" key="2">
    <citation type="journal article" date="2008" name="Nucleic Acids Res.">
        <title>The rice annotation project database (RAP-DB): 2008 update.</title>
        <authorList>
            <consortium name="The rice annotation project (RAP)"/>
        </authorList>
    </citation>
    <scope>GENOME REANNOTATION</scope>
    <source>
        <strain evidence="3">cv. Nipponbare</strain>
    </source>
</reference>
<dbReference type="Proteomes" id="UP000000763">
    <property type="component" value="Chromosome 6"/>
</dbReference>
<keyword evidence="1" id="KW-1133">Transmembrane helix</keyword>
<keyword evidence="1" id="KW-0472">Membrane</keyword>
<dbReference type="AlphaFoldDB" id="Q651U9"/>
<evidence type="ECO:0000313" key="2">
    <source>
        <dbReference type="EMBL" id="BAD46418.1"/>
    </source>
</evidence>
<sequence>MPDDVQEYQLTLYLEAYLLWLFGWVMFTGSHGNTVDAKLIPLAHQIAEGNILPSAQFSWGSAILAATYRGFCDACIKTGQR</sequence>
<evidence type="ECO:0008006" key="4">
    <source>
        <dbReference type="Google" id="ProtNLM"/>
    </source>
</evidence>
<keyword evidence="1" id="KW-0812">Transmembrane</keyword>
<reference evidence="3" key="1">
    <citation type="journal article" date="2005" name="Nature">
        <title>The map-based sequence of the rice genome.</title>
        <authorList>
            <consortium name="International rice genome sequencing project (IRGSP)"/>
            <person name="Matsumoto T."/>
            <person name="Wu J."/>
            <person name="Kanamori H."/>
            <person name="Katayose Y."/>
            <person name="Fujisawa M."/>
            <person name="Namiki N."/>
            <person name="Mizuno H."/>
            <person name="Yamamoto K."/>
            <person name="Antonio B.A."/>
            <person name="Baba T."/>
            <person name="Sakata K."/>
            <person name="Nagamura Y."/>
            <person name="Aoki H."/>
            <person name="Arikawa K."/>
            <person name="Arita K."/>
            <person name="Bito T."/>
            <person name="Chiden Y."/>
            <person name="Fujitsuka N."/>
            <person name="Fukunaka R."/>
            <person name="Hamada M."/>
            <person name="Harada C."/>
            <person name="Hayashi A."/>
            <person name="Hijishita S."/>
            <person name="Honda M."/>
            <person name="Hosokawa S."/>
            <person name="Ichikawa Y."/>
            <person name="Idonuma A."/>
            <person name="Iijima M."/>
            <person name="Ikeda M."/>
            <person name="Ikeno M."/>
            <person name="Ito K."/>
            <person name="Ito S."/>
            <person name="Ito T."/>
            <person name="Ito Y."/>
            <person name="Ito Y."/>
            <person name="Iwabuchi A."/>
            <person name="Kamiya K."/>
            <person name="Karasawa W."/>
            <person name="Kurita K."/>
            <person name="Katagiri S."/>
            <person name="Kikuta A."/>
            <person name="Kobayashi H."/>
            <person name="Kobayashi N."/>
            <person name="Machita K."/>
            <person name="Maehara T."/>
            <person name="Masukawa M."/>
            <person name="Mizubayashi T."/>
            <person name="Mukai Y."/>
            <person name="Nagasaki H."/>
            <person name="Nagata Y."/>
            <person name="Naito S."/>
            <person name="Nakashima M."/>
            <person name="Nakama Y."/>
            <person name="Nakamichi Y."/>
            <person name="Nakamura M."/>
            <person name="Meguro A."/>
            <person name="Negishi M."/>
            <person name="Ohta I."/>
            <person name="Ohta T."/>
            <person name="Okamoto M."/>
            <person name="Ono N."/>
            <person name="Saji S."/>
            <person name="Sakaguchi M."/>
            <person name="Sakai K."/>
            <person name="Shibata M."/>
            <person name="Shimokawa T."/>
            <person name="Song J."/>
            <person name="Takazaki Y."/>
            <person name="Terasawa K."/>
            <person name="Tsugane M."/>
            <person name="Tsuji K."/>
            <person name="Ueda S."/>
            <person name="Waki K."/>
            <person name="Yamagata H."/>
            <person name="Yamamoto M."/>
            <person name="Yamamoto S."/>
            <person name="Yamane H."/>
            <person name="Yoshiki S."/>
            <person name="Yoshihara R."/>
            <person name="Yukawa K."/>
            <person name="Zhong H."/>
            <person name="Yano M."/>
            <person name="Yuan Q."/>
            <person name="Ouyang S."/>
            <person name="Liu J."/>
            <person name="Jones K.M."/>
            <person name="Gansberger K."/>
            <person name="Moffat K."/>
            <person name="Hill J."/>
            <person name="Bera J."/>
            <person name="Fadrosh D."/>
            <person name="Jin S."/>
            <person name="Johri S."/>
            <person name="Kim M."/>
            <person name="Overton L."/>
            <person name="Reardon M."/>
            <person name="Tsitrin T."/>
            <person name="Vuong H."/>
            <person name="Weaver B."/>
            <person name="Ciecko A."/>
            <person name="Tallon L."/>
            <person name="Jackson J."/>
            <person name="Pai G."/>
            <person name="Aken S.V."/>
            <person name="Utterback T."/>
            <person name="Reidmuller S."/>
            <person name="Feldblyum T."/>
            <person name="Hsiao J."/>
            <person name="Zismann V."/>
            <person name="Iobst S."/>
            <person name="de Vazeille A.R."/>
            <person name="Buell C.R."/>
            <person name="Ying K."/>
            <person name="Li Y."/>
            <person name="Lu T."/>
            <person name="Huang Y."/>
            <person name="Zhao Q."/>
            <person name="Feng Q."/>
            <person name="Zhang L."/>
            <person name="Zhu J."/>
            <person name="Weng Q."/>
            <person name="Mu J."/>
            <person name="Lu Y."/>
            <person name="Fan D."/>
            <person name="Liu Y."/>
            <person name="Guan J."/>
            <person name="Zhang Y."/>
            <person name="Yu S."/>
            <person name="Liu X."/>
            <person name="Zhang Y."/>
            <person name="Hong G."/>
            <person name="Han B."/>
            <person name="Choisne N."/>
            <person name="Demange N."/>
            <person name="Orjeda G."/>
            <person name="Samain S."/>
            <person name="Cattolico L."/>
            <person name="Pelletier E."/>
            <person name="Couloux A."/>
            <person name="Segurens B."/>
            <person name="Wincker P."/>
            <person name="D'Hont A."/>
            <person name="Scarpelli C."/>
            <person name="Weissenbach J."/>
            <person name="Salanoubat M."/>
            <person name="Quetier F."/>
            <person name="Yu Y."/>
            <person name="Kim H.R."/>
            <person name="Rambo T."/>
            <person name="Currie J."/>
            <person name="Collura K."/>
            <person name="Luo M."/>
            <person name="Yang T."/>
            <person name="Ammiraju J.S.S."/>
            <person name="Engler F."/>
            <person name="Soderlund C."/>
            <person name="Wing R.A."/>
            <person name="Palmer L.E."/>
            <person name="de la Bastide M."/>
            <person name="Spiegel L."/>
            <person name="Nascimento L."/>
            <person name="Zutavern T."/>
            <person name="O'Shaughnessy A."/>
            <person name="Dike S."/>
            <person name="Dedhia N."/>
            <person name="Preston R."/>
            <person name="Balija V."/>
            <person name="McCombie W.R."/>
            <person name="Chow T."/>
            <person name="Chen H."/>
            <person name="Chung M."/>
            <person name="Chen C."/>
            <person name="Shaw J."/>
            <person name="Wu H."/>
            <person name="Hsiao K."/>
            <person name="Chao Y."/>
            <person name="Chu M."/>
            <person name="Cheng C."/>
            <person name="Hour A."/>
            <person name="Lee P."/>
            <person name="Lin S."/>
            <person name="Lin Y."/>
            <person name="Liou J."/>
            <person name="Liu S."/>
            <person name="Hsing Y."/>
            <person name="Raghuvanshi S."/>
            <person name="Mohanty A."/>
            <person name="Bharti A.K."/>
            <person name="Gaur A."/>
            <person name="Gupta V."/>
            <person name="Kumar D."/>
            <person name="Ravi V."/>
            <person name="Vij S."/>
            <person name="Kapur A."/>
            <person name="Khurana P."/>
            <person name="Khurana P."/>
            <person name="Khurana J.P."/>
            <person name="Tyagi A.K."/>
            <person name="Gaikwad K."/>
            <person name="Singh A."/>
            <person name="Dalal V."/>
            <person name="Srivastava S."/>
            <person name="Dixit A."/>
            <person name="Pal A.K."/>
            <person name="Ghazi I.A."/>
            <person name="Yadav M."/>
            <person name="Pandit A."/>
            <person name="Bhargava A."/>
            <person name="Sureshbabu K."/>
            <person name="Batra K."/>
            <person name="Sharma T.R."/>
            <person name="Mohapatra T."/>
            <person name="Singh N.K."/>
            <person name="Messing J."/>
            <person name="Nelson A.B."/>
            <person name="Fuks G."/>
            <person name="Kavchok S."/>
            <person name="Keizer G."/>
            <person name="Linton E."/>
            <person name="Llaca V."/>
            <person name="Song R."/>
            <person name="Tanyolac B."/>
            <person name="Young S."/>
            <person name="Ho-Il K."/>
            <person name="Hahn J.H."/>
            <person name="Sangsakoo G."/>
            <person name="Vanavichit A."/>
            <person name="de Mattos Luiz.A.T."/>
            <person name="Zimmer P.D."/>
            <person name="Malone G."/>
            <person name="Dellagostin O."/>
            <person name="de Oliveira A.C."/>
            <person name="Bevan M."/>
            <person name="Bancroft I."/>
            <person name="Minx P."/>
            <person name="Cordum H."/>
            <person name="Wilson R."/>
            <person name="Cheng Z."/>
            <person name="Jin W."/>
            <person name="Jiang J."/>
            <person name="Leong S.A."/>
            <person name="Iwama H."/>
            <person name="Gojobori T."/>
            <person name="Itoh T."/>
            <person name="Niimura Y."/>
            <person name="Fujii Y."/>
            <person name="Habara T."/>
            <person name="Sakai H."/>
            <person name="Sato Y."/>
            <person name="Wilson G."/>
            <person name="Kumar K."/>
            <person name="McCouch S."/>
            <person name="Juretic N."/>
            <person name="Hoen D."/>
            <person name="Wright S."/>
            <person name="Bruskiewich R."/>
            <person name="Bureau T."/>
            <person name="Miyao A."/>
            <person name="Hirochika H."/>
            <person name="Nishikawa T."/>
            <person name="Kadowaki K."/>
            <person name="Sugiura M."/>
            <person name="Burr B."/>
            <person name="Sasaki T."/>
        </authorList>
    </citation>
    <scope>NUCLEOTIDE SEQUENCE [LARGE SCALE GENOMIC DNA]</scope>
    <source>
        <strain evidence="3">cv. Nipponbare</strain>
    </source>
</reference>
<feature type="transmembrane region" description="Helical" evidence="1">
    <location>
        <begin position="12"/>
        <end position="29"/>
    </location>
</feature>
<protein>
    <recommendedName>
        <fullName evidence="4">Aminotransferase-like plant mobile domain-containing protein</fullName>
    </recommendedName>
</protein>
<accession>Q651U9</accession>